<dbReference type="InterPro" id="IPR045056">
    <property type="entry name" value="Nop56/Nop58"/>
</dbReference>
<dbReference type="PANTHER" id="PTHR10894:SF1">
    <property type="entry name" value="NUCLEOLAR PROTEIN 58"/>
    <property type="match status" value="1"/>
</dbReference>
<accession>V4KBQ0</accession>
<evidence type="ECO:0000256" key="3">
    <source>
        <dbReference type="ARBA" id="ARBA00022517"/>
    </source>
</evidence>
<evidence type="ECO:0000256" key="2">
    <source>
        <dbReference type="ARBA" id="ARBA00009211"/>
    </source>
</evidence>
<dbReference type="PROSITE" id="PS51358">
    <property type="entry name" value="NOP"/>
    <property type="match status" value="1"/>
</dbReference>
<dbReference type="KEGG" id="eus:EUTSA_v10019711mg"/>
<dbReference type="Gene3D" id="1.10.287.4070">
    <property type="match status" value="1"/>
</dbReference>
<feature type="non-terminal residue" evidence="7">
    <location>
        <position position="1"/>
    </location>
</feature>
<dbReference type="STRING" id="72664.V4KBQ0"/>
<evidence type="ECO:0000313" key="7">
    <source>
        <dbReference type="EMBL" id="ESQ28509.1"/>
    </source>
</evidence>
<dbReference type="Pfam" id="PF01798">
    <property type="entry name" value="Nop"/>
    <property type="match status" value="1"/>
</dbReference>
<dbReference type="GO" id="GO:0031428">
    <property type="term" value="C:box C/D methylation guide snoRNP complex"/>
    <property type="evidence" value="ECO:0007669"/>
    <property type="project" value="InterPro"/>
</dbReference>
<dbReference type="AlphaFoldDB" id="V4KBQ0"/>
<comment type="subcellular location">
    <subcellularLocation>
        <location evidence="1">Nucleus</location>
        <location evidence="1">Nucleolus</location>
    </subcellularLocation>
</comment>
<dbReference type="EMBL" id="KI517953">
    <property type="protein sequence ID" value="ESQ28509.1"/>
    <property type="molecule type" value="Genomic_DNA"/>
</dbReference>
<dbReference type="SMART" id="SM00931">
    <property type="entry name" value="NOSIC"/>
    <property type="match status" value="1"/>
</dbReference>
<dbReference type="OMA" id="QYLANKC"/>
<reference evidence="7 8" key="1">
    <citation type="journal article" date="2013" name="Front. Plant Sci.">
        <title>The Reference Genome of the Halophytic Plant Eutrema salsugineum.</title>
        <authorList>
            <person name="Yang R."/>
            <person name="Jarvis D.E."/>
            <person name="Chen H."/>
            <person name="Beilstein M.A."/>
            <person name="Grimwood J."/>
            <person name="Jenkins J."/>
            <person name="Shu S."/>
            <person name="Prochnik S."/>
            <person name="Xin M."/>
            <person name="Ma C."/>
            <person name="Schmutz J."/>
            <person name="Wing R.A."/>
            <person name="Mitchell-Olds T."/>
            <person name="Schumaker K.S."/>
            <person name="Wang X."/>
        </authorList>
    </citation>
    <scope>NUCLEOTIDE SEQUENCE [LARGE SCALE GENOMIC DNA]</scope>
</reference>
<comment type="similarity">
    <text evidence="2">Belongs to the NOP5/NOP56 family.</text>
</comment>
<keyword evidence="3" id="KW-0690">Ribosome biogenesis</keyword>
<keyword evidence="8" id="KW-1185">Reference proteome</keyword>
<feature type="domain" description="Nop" evidence="6">
    <location>
        <begin position="160"/>
        <end position="267"/>
    </location>
</feature>
<dbReference type="Gene3D" id="1.10.246.90">
    <property type="entry name" value="Nop domain"/>
    <property type="match status" value="1"/>
</dbReference>
<organism evidence="7 8">
    <name type="scientific">Eutrema salsugineum</name>
    <name type="common">Saltwater cress</name>
    <name type="synonym">Sisymbrium salsugineum</name>
    <dbReference type="NCBI Taxonomy" id="72664"/>
    <lineage>
        <taxon>Eukaryota</taxon>
        <taxon>Viridiplantae</taxon>
        <taxon>Streptophyta</taxon>
        <taxon>Embryophyta</taxon>
        <taxon>Tracheophyta</taxon>
        <taxon>Spermatophyta</taxon>
        <taxon>Magnoliopsida</taxon>
        <taxon>eudicotyledons</taxon>
        <taxon>Gunneridae</taxon>
        <taxon>Pentapetalae</taxon>
        <taxon>rosids</taxon>
        <taxon>malvids</taxon>
        <taxon>Brassicales</taxon>
        <taxon>Brassicaceae</taxon>
        <taxon>Eutremeae</taxon>
        <taxon>Eutrema</taxon>
    </lineage>
</organism>
<evidence type="ECO:0000259" key="6">
    <source>
        <dbReference type="PROSITE" id="PS51358"/>
    </source>
</evidence>
<dbReference type="InterPro" id="IPR036070">
    <property type="entry name" value="Nop_dom_sf"/>
</dbReference>
<dbReference type="InterPro" id="IPR012976">
    <property type="entry name" value="NOSIC"/>
</dbReference>
<dbReference type="GO" id="GO:0042254">
    <property type="term" value="P:ribosome biogenesis"/>
    <property type="evidence" value="ECO:0007669"/>
    <property type="project" value="UniProtKB-KW"/>
</dbReference>
<name>V4KBQ0_EUTSA</name>
<evidence type="ECO:0000256" key="4">
    <source>
        <dbReference type="ARBA" id="ARBA00023242"/>
    </source>
</evidence>
<evidence type="ECO:0000256" key="1">
    <source>
        <dbReference type="ARBA" id="ARBA00004604"/>
    </source>
</evidence>
<feature type="region of interest" description="Disordered" evidence="5">
    <location>
        <begin position="273"/>
        <end position="293"/>
    </location>
</feature>
<dbReference type="Gramene" id="ESQ28509">
    <property type="protein sequence ID" value="ESQ28509"/>
    <property type="gene ID" value="EUTSA_v10019711mg"/>
</dbReference>
<protein>
    <recommendedName>
        <fullName evidence="6">Nop domain-containing protein</fullName>
    </recommendedName>
</protein>
<dbReference type="GO" id="GO:0032040">
    <property type="term" value="C:small-subunit processome"/>
    <property type="evidence" value="ECO:0007669"/>
    <property type="project" value="InterPro"/>
</dbReference>
<gene>
    <name evidence="7" type="ORF">EUTSA_v10019711mg</name>
</gene>
<dbReference type="PANTHER" id="PTHR10894">
    <property type="entry name" value="NUCLEOLAR PROTEIN 5 NUCLEOLAR PROTEIN NOP5 NOP58"/>
    <property type="match status" value="1"/>
</dbReference>
<dbReference type="eggNOG" id="KOG2572">
    <property type="taxonomic scope" value="Eukaryota"/>
</dbReference>
<sequence length="325" mass="36167">NIHCVLNNTVMEFLQGVRRLFTELIYGLGDHDLSPMSLGSSHSPKLSVLLDDLDKKLKTHALMLKKQYKTHFSQLAKIIEDNLLYAKSVKLMGNRRNAKFVDFFKILEDEIEAQLKEAAVISRGKEVSDQHILELCDQVVSLTEDRTKLHDDLKSRMNTVAPNLTALVGELVGARLISRGGGLLNLAEQPGSKIQILGTNGYTFRSLKYHAPLVGQAAPKLKGKFLRSLTSKIALAVRCDALGDGKDNTVRLKSLAKLEERLREIERNDLGRLSRSAKGKSEKDKSMGHGGLITHAKTCNSEAEDTSMELRIHLYGRRRCGAIIE</sequence>
<keyword evidence="4" id="KW-0539">Nucleus</keyword>
<evidence type="ECO:0000313" key="8">
    <source>
        <dbReference type="Proteomes" id="UP000030689"/>
    </source>
</evidence>
<dbReference type="GO" id="GO:0030515">
    <property type="term" value="F:snoRNA binding"/>
    <property type="evidence" value="ECO:0007669"/>
    <property type="project" value="InterPro"/>
</dbReference>
<dbReference type="SUPFAM" id="SSF89124">
    <property type="entry name" value="Nop domain"/>
    <property type="match status" value="1"/>
</dbReference>
<dbReference type="InterPro" id="IPR042239">
    <property type="entry name" value="Nop_C"/>
</dbReference>
<evidence type="ECO:0000256" key="5">
    <source>
        <dbReference type="SAM" id="MobiDB-lite"/>
    </source>
</evidence>
<dbReference type="Proteomes" id="UP000030689">
    <property type="component" value="Unassembled WGS sequence"/>
</dbReference>
<dbReference type="InterPro" id="IPR002687">
    <property type="entry name" value="Nop_dom"/>
</dbReference>
<proteinExistence type="inferred from homology"/>